<dbReference type="Gene3D" id="3.40.30.10">
    <property type="entry name" value="Glutaredoxin"/>
    <property type="match status" value="1"/>
</dbReference>
<comment type="caution">
    <text evidence="1">The sequence shown here is derived from an EMBL/GenBank/DDBJ whole genome shotgun (WGS) entry which is preliminary data.</text>
</comment>
<dbReference type="AlphaFoldDB" id="A0A6G0MWR0"/>
<dbReference type="PANTHER" id="PTHR32419:SF6">
    <property type="entry name" value="GLUTATHIONE S-TRANSFERASE OMEGA-LIKE 1-RELATED"/>
    <property type="match status" value="1"/>
</dbReference>
<protein>
    <recommendedName>
        <fullName evidence="3">GST N-terminal domain-containing protein</fullName>
    </recommendedName>
</protein>
<organism evidence="1 2">
    <name type="scientific">Phytophthora fragariae</name>
    <dbReference type="NCBI Taxonomy" id="53985"/>
    <lineage>
        <taxon>Eukaryota</taxon>
        <taxon>Sar</taxon>
        <taxon>Stramenopiles</taxon>
        <taxon>Oomycota</taxon>
        <taxon>Peronosporomycetes</taxon>
        <taxon>Peronosporales</taxon>
        <taxon>Peronosporaceae</taxon>
        <taxon>Phytophthora</taxon>
    </lineage>
</organism>
<gene>
    <name evidence="1" type="ORF">PF004_g23667</name>
</gene>
<dbReference type="Proteomes" id="UP000476176">
    <property type="component" value="Unassembled WGS sequence"/>
</dbReference>
<accession>A0A6G0MWR0</accession>
<dbReference type="GO" id="GO:0004364">
    <property type="term" value="F:glutathione transferase activity"/>
    <property type="evidence" value="ECO:0007669"/>
    <property type="project" value="InterPro"/>
</dbReference>
<evidence type="ECO:0000313" key="1">
    <source>
        <dbReference type="EMBL" id="KAE9184419.1"/>
    </source>
</evidence>
<dbReference type="PANTHER" id="PTHR32419">
    <property type="entry name" value="GLUTATHIONYL-HYDROQUINONE REDUCTASE"/>
    <property type="match status" value="1"/>
</dbReference>
<reference evidence="1 2" key="1">
    <citation type="submission" date="2018-09" db="EMBL/GenBank/DDBJ databases">
        <title>Genomic investigation of the strawberry pathogen Phytophthora fragariae indicates pathogenicity is determined by transcriptional variation in three key races.</title>
        <authorList>
            <person name="Adams T.M."/>
            <person name="Armitage A.D."/>
            <person name="Sobczyk M.K."/>
            <person name="Bates H.J."/>
            <person name="Dunwell J.M."/>
            <person name="Nellist C.F."/>
            <person name="Harrison R.J."/>
        </authorList>
    </citation>
    <scope>NUCLEOTIDE SEQUENCE [LARGE SCALE GENOMIC DNA]</scope>
    <source>
        <strain evidence="1 2">BC-23</strain>
    </source>
</reference>
<evidence type="ECO:0000313" key="2">
    <source>
        <dbReference type="Proteomes" id="UP000476176"/>
    </source>
</evidence>
<name>A0A6G0MWR0_9STRA</name>
<proteinExistence type="predicted"/>
<evidence type="ECO:0008006" key="3">
    <source>
        <dbReference type="Google" id="ProtNLM"/>
    </source>
</evidence>
<sequence>MLRSSKLIFQFASKCKSLNRLHHPLSTTAAAKPTPYDFKIETNADAKFPAEKGRYHLYVAYSCPFASRSLAARNLLGLEDVIGLSVAHRLALNWIVYGTDMVYDQDC</sequence>
<dbReference type="InterPro" id="IPR016639">
    <property type="entry name" value="GST_Omega/GSH"/>
</dbReference>
<dbReference type="EMBL" id="QXGC01002569">
    <property type="protein sequence ID" value="KAE9184419.1"/>
    <property type="molecule type" value="Genomic_DNA"/>
</dbReference>
<dbReference type="GO" id="GO:0005737">
    <property type="term" value="C:cytoplasm"/>
    <property type="evidence" value="ECO:0007669"/>
    <property type="project" value="TreeGrafter"/>
</dbReference>